<keyword evidence="6" id="KW-1185">Reference proteome</keyword>
<dbReference type="InterPro" id="IPR036291">
    <property type="entry name" value="NAD(P)-bd_dom_sf"/>
</dbReference>
<comment type="similarity">
    <text evidence="1">Belongs to the short-chain dehydrogenases/reductases (SDR) family.</text>
</comment>
<evidence type="ECO:0000256" key="1">
    <source>
        <dbReference type="ARBA" id="ARBA00006484"/>
    </source>
</evidence>
<evidence type="ECO:0000313" key="5">
    <source>
        <dbReference type="EMBL" id="USQ75998.1"/>
    </source>
</evidence>
<name>A0ABY4YGX7_9MICO</name>
<proteinExistence type="inferred from homology"/>
<evidence type="ECO:0000256" key="3">
    <source>
        <dbReference type="SAM" id="MobiDB-lite"/>
    </source>
</evidence>
<dbReference type="InterPro" id="IPR057326">
    <property type="entry name" value="KR_dom"/>
</dbReference>
<dbReference type="PANTHER" id="PTHR43477">
    <property type="entry name" value="DIHYDROANTICAPSIN 7-DEHYDROGENASE"/>
    <property type="match status" value="1"/>
</dbReference>
<feature type="compositionally biased region" description="Low complexity" evidence="3">
    <location>
        <begin position="7"/>
        <end position="19"/>
    </location>
</feature>
<dbReference type="PANTHER" id="PTHR43477:SF1">
    <property type="entry name" value="DIHYDROANTICAPSIN 7-DEHYDROGENASE"/>
    <property type="match status" value="1"/>
</dbReference>
<evidence type="ECO:0000313" key="6">
    <source>
        <dbReference type="Proteomes" id="UP001056535"/>
    </source>
</evidence>
<dbReference type="EMBL" id="CP099490">
    <property type="protein sequence ID" value="USQ75998.1"/>
    <property type="molecule type" value="Genomic_DNA"/>
</dbReference>
<evidence type="ECO:0000259" key="4">
    <source>
        <dbReference type="SMART" id="SM00822"/>
    </source>
</evidence>
<dbReference type="InterPro" id="IPR051122">
    <property type="entry name" value="SDR_DHRS6-like"/>
</dbReference>
<dbReference type="PRINTS" id="PR00081">
    <property type="entry name" value="GDHRDH"/>
</dbReference>
<sequence>MTTPDQGATTATGVAGTHGDNAATPTPRRDESGLCVVVGATGALGEAVVRRLAPGRPVLAVARSQEALERLQGQVPGIAVCAADAGADSFVETVRAAVDRPVRLALFAAGLSVAGSIDAIDPSGLARAVDLKVGGTIRLLHAVRDQLADPATLVAVGGSLGFEPGPMDAAPGAANAALANVMRQASQLYGPRGLVTHTIAPGPLDTPRLRAFAERRAAEAGREPDEVYADYVAKTSLGRLPTVEDVAWLVEILLDPHAAALHGSVLYPDGGVRHAVG</sequence>
<protein>
    <submittedName>
        <fullName evidence="5">SDR family oxidoreductase</fullName>
    </submittedName>
</protein>
<feature type="region of interest" description="Disordered" evidence="3">
    <location>
        <begin position="1"/>
        <end position="30"/>
    </location>
</feature>
<keyword evidence="2" id="KW-0560">Oxidoreductase</keyword>
<accession>A0ABY4YGX7</accession>
<dbReference type="Pfam" id="PF13561">
    <property type="entry name" value="adh_short_C2"/>
    <property type="match status" value="1"/>
</dbReference>
<reference evidence="5" key="1">
    <citation type="submission" date="2022-06" db="EMBL/GenBank/DDBJ databases">
        <title>Ornithinimicrobium JY.X270.</title>
        <authorList>
            <person name="Huang Y."/>
        </authorList>
    </citation>
    <scope>NUCLEOTIDE SEQUENCE</scope>
    <source>
        <strain evidence="5">JY.X270</strain>
    </source>
</reference>
<dbReference type="Gene3D" id="3.40.50.720">
    <property type="entry name" value="NAD(P)-binding Rossmann-like Domain"/>
    <property type="match status" value="1"/>
</dbReference>
<evidence type="ECO:0000256" key="2">
    <source>
        <dbReference type="ARBA" id="ARBA00023002"/>
    </source>
</evidence>
<dbReference type="Proteomes" id="UP001056535">
    <property type="component" value="Chromosome"/>
</dbReference>
<feature type="domain" description="Ketoreductase" evidence="4">
    <location>
        <begin position="33"/>
        <end position="206"/>
    </location>
</feature>
<dbReference type="InterPro" id="IPR002347">
    <property type="entry name" value="SDR_fam"/>
</dbReference>
<dbReference type="RefSeq" id="WP_252620604.1">
    <property type="nucleotide sequence ID" value="NZ_CP099490.1"/>
</dbReference>
<gene>
    <name evidence="5" type="ORF">NF557_15590</name>
</gene>
<dbReference type="SMART" id="SM00822">
    <property type="entry name" value="PKS_KR"/>
    <property type="match status" value="1"/>
</dbReference>
<dbReference type="CDD" id="cd05233">
    <property type="entry name" value="SDR_c"/>
    <property type="match status" value="1"/>
</dbReference>
<organism evidence="5 6">
    <name type="scientific">Ornithinimicrobium cryptoxanthini</name>
    <dbReference type="NCBI Taxonomy" id="2934161"/>
    <lineage>
        <taxon>Bacteria</taxon>
        <taxon>Bacillati</taxon>
        <taxon>Actinomycetota</taxon>
        <taxon>Actinomycetes</taxon>
        <taxon>Micrococcales</taxon>
        <taxon>Ornithinimicrobiaceae</taxon>
        <taxon>Ornithinimicrobium</taxon>
    </lineage>
</organism>
<dbReference type="SUPFAM" id="SSF51735">
    <property type="entry name" value="NAD(P)-binding Rossmann-fold domains"/>
    <property type="match status" value="1"/>
</dbReference>